<feature type="transmembrane region" description="Helical" evidence="7">
    <location>
        <begin position="484"/>
        <end position="502"/>
    </location>
</feature>
<dbReference type="EMBL" id="BNJK01000001">
    <property type="protein sequence ID" value="GHO90872.1"/>
    <property type="molecule type" value="Genomic_DNA"/>
</dbReference>
<feature type="transmembrane region" description="Helical" evidence="7">
    <location>
        <begin position="257"/>
        <end position="280"/>
    </location>
</feature>
<feature type="transmembrane region" description="Helical" evidence="7">
    <location>
        <begin position="176"/>
        <end position="197"/>
    </location>
</feature>
<keyword evidence="4 7" id="KW-1133">Transmembrane helix</keyword>
<feature type="transmembrane region" description="Helical" evidence="7">
    <location>
        <begin position="58"/>
        <end position="77"/>
    </location>
</feature>
<keyword evidence="3 7" id="KW-0812">Transmembrane</keyword>
<keyword evidence="5 7" id="KW-0472">Membrane</keyword>
<accession>A0A8J3N118</accession>
<feature type="transmembrane region" description="Helical" evidence="7">
    <location>
        <begin position="310"/>
        <end position="336"/>
    </location>
</feature>
<keyword evidence="2" id="KW-1003">Cell membrane</keyword>
<feature type="transmembrane region" description="Helical" evidence="7">
    <location>
        <begin position="217"/>
        <end position="236"/>
    </location>
</feature>
<feature type="transmembrane region" description="Helical" evidence="7">
    <location>
        <begin position="151"/>
        <end position="169"/>
    </location>
</feature>
<evidence type="ECO:0000256" key="6">
    <source>
        <dbReference type="SAM" id="MobiDB-lite"/>
    </source>
</evidence>
<comment type="caution">
    <text evidence="8">The sequence shown here is derived from an EMBL/GenBank/DDBJ whole genome shotgun (WGS) entry which is preliminary data.</text>
</comment>
<dbReference type="Proteomes" id="UP000597444">
    <property type="component" value="Unassembled WGS sequence"/>
</dbReference>
<feature type="transmembrane region" description="Helical" evidence="7">
    <location>
        <begin position="97"/>
        <end position="115"/>
    </location>
</feature>
<dbReference type="GO" id="GO:0022857">
    <property type="term" value="F:transmembrane transporter activity"/>
    <property type="evidence" value="ECO:0007669"/>
    <property type="project" value="InterPro"/>
</dbReference>
<feature type="region of interest" description="Disordered" evidence="6">
    <location>
        <begin position="425"/>
        <end position="445"/>
    </location>
</feature>
<evidence type="ECO:0000256" key="4">
    <source>
        <dbReference type="ARBA" id="ARBA00022989"/>
    </source>
</evidence>
<dbReference type="RefSeq" id="WP_220201807.1">
    <property type="nucleotide sequence ID" value="NZ_BNJK01000001.1"/>
</dbReference>
<dbReference type="InterPro" id="IPR050367">
    <property type="entry name" value="APC_superfamily"/>
</dbReference>
<dbReference type="PANTHER" id="PTHR42770:SF7">
    <property type="entry name" value="MEMBRANE PROTEIN"/>
    <property type="match status" value="1"/>
</dbReference>
<feature type="transmembrane region" description="Helical" evidence="7">
    <location>
        <begin position="508"/>
        <end position="527"/>
    </location>
</feature>
<feature type="region of interest" description="Disordered" evidence="6">
    <location>
        <begin position="1"/>
        <end position="20"/>
    </location>
</feature>
<feature type="transmembrane region" description="Helical" evidence="7">
    <location>
        <begin position="127"/>
        <end position="145"/>
    </location>
</feature>
<organism evidence="8 9">
    <name type="scientific">Reticulibacter mediterranei</name>
    <dbReference type="NCBI Taxonomy" id="2778369"/>
    <lineage>
        <taxon>Bacteria</taxon>
        <taxon>Bacillati</taxon>
        <taxon>Chloroflexota</taxon>
        <taxon>Ktedonobacteria</taxon>
        <taxon>Ktedonobacterales</taxon>
        <taxon>Reticulibacteraceae</taxon>
        <taxon>Reticulibacter</taxon>
    </lineage>
</organism>
<evidence type="ECO:0000256" key="2">
    <source>
        <dbReference type="ARBA" id="ARBA00022475"/>
    </source>
</evidence>
<evidence type="ECO:0000313" key="9">
    <source>
        <dbReference type="Proteomes" id="UP000597444"/>
    </source>
</evidence>
<evidence type="ECO:0000256" key="7">
    <source>
        <dbReference type="SAM" id="Phobius"/>
    </source>
</evidence>
<evidence type="ECO:0008006" key="10">
    <source>
        <dbReference type="Google" id="ProtNLM"/>
    </source>
</evidence>
<feature type="transmembrane region" description="Helical" evidence="7">
    <location>
        <begin position="357"/>
        <end position="378"/>
    </location>
</feature>
<dbReference type="GO" id="GO:0005886">
    <property type="term" value="C:plasma membrane"/>
    <property type="evidence" value="ECO:0007669"/>
    <property type="project" value="UniProtKB-SubCell"/>
</dbReference>
<feature type="compositionally biased region" description="Polar residues" evidence="6">
    <location>
        <begin position="436"/>
        <end position="445"/>
    </location>
</feature>
<name>A0A8J3N118_9CHLR</name>
<comment type="subcellular location">
    <subcellularLocation>
        <location evidence="1">Cell membrane</location>
        <topology evidence="1">Multi-pass membrane protein</topology>
    </subcellularLocation>
</comment>
<dbReference type="Gene3D" id="1.20.1740.10">
    <property type="entry name" value="Amino acid/polyamine transporter I"/>
    <property type="match status" value="1"/>
</dbReference>
<keyword evidence="9" id="KW-1185">Reference proteome</keyword>
<sequence>MAQESVAPTTQSNSHGGEHGSQGSMLGPILCWAVVFADIGTSIYYVPGILYGTVQTMAGFFVSLTLIVFILLTFKYVEVTHRFPQGGGVVTVAAQALNPWFGALGGMFILVDYFLTAAISSLSGMQYLSVVIPPLGVIQNIPGLGPIQLPILFVTLGMLVLLGILNWIGISESAKVSLVGALIAFFSNIAILITVFTHITFSQFMALLPLMFQGHSLTPFSFLAGFAGSFLAFSGLESISQLSPVMKHPHKKVAAQAMVIVVITIGLTSPLLTTFSTLLLPDAARDPVQNAYIISLLAGKWGGPILQTEVAISASALLVFASNTAIIGAYHVFMALSRMEFMPSIILQRNKLRGTPHYAIALATGIPILVLIAVKGNITILGDMYAFGLLGAFTLTCLGLDIIRARDWRRAIRKMRKLAALKAQATEQEQAAEPTNGAQTTATTSHDLQLSHVEAPGKDASNGVTQGEGAPSSIQEIQRPWFKIDFFLGVLTTALVTIAWTTNMTTKPLATAFGGGVTVIGMGIAYLNYIRTEKAGRVPVPVVVTRIQERLPNSVLAVLLPESEHNSAVIKAAVHNAEEHNRPIIFLYIGEEKARETAPRMWEIVDPYLEDPQAKEYFGKAESLALKNKIPTRKYVYLQGDPDLVAQVWQMVHPHDTVLAAGESQQFKDINPDRVRYELTSDGKVAHLLKRWQ</sequence>
<dbReference type="AlphaFoldDB" id="A0A8J3N118"/>
<dbReference type="PANTHER" id="PTHR42770">
    <property type="entry name" value="AMINO ACID TRANSPORTER-RELATED"/>
    <property type="match status" value="1"/>
</dbReference>
<proteinExistence type="predicted"/>
<dbReference type="InterPro" id="IPR002293">
    <property type="entry name" value="AA/rel_permease1"/>
</dbReference>
<reference evidence="8" key="1">
    <citation type="submission" date="2020-10" db="EMBL/GenBank/DDBJ databases">
        <title>Taxonomic study of unclassified bacteria belonging to the class Ktedonobacteria.</title>
        <authorList>
            <person name="Yabe S."/>
            <person name="Wang C.M."/>
            <person name="Zheng Y."/>
            <person name="Sakai Y."/>
            <person name="Cavaletti L."/>
            <person name="Monciardini P."/>
            <person name="Donadio S."/>
        </authorList>
    </citation>
    <scope>NUCLEOTIDE SEQUENCE</scope>
    <source>
        <strain evidence="8">ID150040</strain>
    </source>
</reference>
<feature type="transmembrane region" description="Helical" evidence="7">
    <location>
        <begin position="384"/>
        <end position="403"/>
    </location>
</feature>
<evidence type="ECO:0000313" key="8">
    <source>
        <dbReference type="EMBL" id="GHO90872.1"/>
    </source>
</evidence>
<feature type="compositionally biased region" description="Polar residues" evidence="6">
    <location>
        <begin position="1"/>
        <end position="15"/>
    </location>
</feature>
<evidence type="ECO:0000256" key="3">
    <source>
        <dbReference type="ARBA" id="ARBA00022692"/>
    </source>
</evidence>
<feature type="transmembrane region" description="Helical" evidence="7">
    <location>
        <begin position="25"/>
        <end position="46"/>
    </location>
</feature>
<gene>
    <name evidence="8" type="ORF">KSF_009200</name>
</gene>
<dbReference type="Pfam" id="PF13520">
    <property type="entry name" value="AA_permease_2"/>
    <property type="match status" value="1"/>
</dbReference>
<evidence type="ECO:0000256" key="1">
    <source>
        <dbReference type="ARBA" id="ARBA00004651"/>
    </source>
</evidence>
<protein>
    <recommendedName>
        <fullName evidence="10">APC family permease</fullName>
    </recommendedName>
</protein>
<evidence type="ECO:0000256" key="5">
    <source>
        <dbReference type="ARBA" id="ARBA00023136"/>
    </source>
</evidence>